<organism evidence="4 5">
    <name type="scientific">Cellulomonas oligotrophica</name>
    <dbReference type="NCBI Taxonomy" id="931536"/>
    <lineage>
        <taxon>Bacteria</taxon>
        <taxon>Bacillati</taxon>
        <taxon>Actinomycetota</taxon>
        <taxon>Actinomycetes</taxon>
        <taxon>Micrococcales</taxon>
        <taxon>Cellulomonadaceae</taxon>
        <taxon>Cellulomonas</taxon>
    </lineage>
</organism>
<dbReference type="RefSeq" id="WP_179625299.1">
    <property type="nucleotide sequence ID" value="NZ_BAABFI010000003.1"/>
</dbReference>
<feature type="domain" description="YCII-related" evidence="2">
    <location>
        <begin position="6"/>
        <end position="109"/>
    </location>
</feature>
<dbReference type="InterPro" id="IPR011008">
    <property type="entry name" value="Dimeric_a/b-barrel"/>
</dbReference>
<protein>
    <recommendedName>
        <fullName evidence="2">YCII-related domain-containing protein</fullName>
    </recommendedName>
</protein>
<dbReference type="Proteomes" id="UP000618382">
    <property type="component" value="Unassembled WGS sequence"/>
</dbReference>
<evidence type="ECO:0000313" key="3">
    <source>
        <dbReference type="EMBL" id="GIG33760.1"/>
    </source>
</evidence>
<evidence type="ECO:0000259" key="2">
    <source>
        <dbReference type="Pfam" id="PF03795"/>
    </source>
</evidence>
<evidence type="ECO:0000313" key="4">
    <source>
        <dbReference type="EMBL" id="NYD85055.1"/>
    </source>
</evidence>
<comment type="caution">
    <text evidence="4">The sequence shown here is derived from an EMBL/GenBank/DDBJ whole genome shotgun (WGS) entry which is preliminary data.</text>
</comment>
<proteinExistence type="inferred from homology"/>
<dbReference type="EMBL" id="BONN01000009">
    <property type="protein sequence ID" value="GIG33760.1"/>
    <property type="molecule type" value="Genomic_DNA"/>
</dbReference>
<dbReference type="Proteomes" id="UP000577956">
    <property type="component" value="Unassembled WGS sequence"/>
</dbReference>
<evidence type="ECO:0000313" key="6">
    <source>
        <dbReference type="Proteomes" id="UP000618382"/>
    </source>
</evidence>
<sequence>MQFLMLVCTDQQGEPAAPGDLTIEEWGADVDRRGVWLAGDRLRPAADSRTVRRRGGATLVTEGPFAEAAEVIAGFDVLECASLEEAVEIAAAHPMSRAGRIDLRPVWPLSL</sequence>
<accession>A0A7Y9JYG2</accession>
<dbReference type="SUPFAM" id="SSF54909">
    <property type="entry name" value="Dimeric alpha+beta barrel"/>
    <property type="match status" value="1"/>
</dbReference>
<dbReference type="PANTHER" id="PTHR35174">
    <property type="entry name" value="BLL7171 PROTEIN-RELATED"/>
    <property type="match status" value="1"/>
</dbReference>
<dbReference type="InterPro" id="IPR005545">
    <property type="entry name" value="YCII"/>
</dbReference>
<dbReference type="Pfam" id="PF03795">
    <property type="entry name" value="YCII"/>
    <property type="match status" value="1"/>
</dbReference>
<gene>
    <name evidence="4" type="ORF">BKA21_000604</name>
    <name evidence="3" type="ORF">Col01nite_29190</name>
</gene>
<dbReference type="EMBL" id="JACCBK010000001">
    <property type="protein sequence ID" value="NYD85055.1"/>
    <property type="molecule type" value="Genomic_DNA"/>
</dbReference>
<keyword evidence="6" id="KW-1185">Reference proteome</keyword>
<reference evidence="3 6" key="2">
    <citation type="submission" date="2021-01" db="EMBL/GenBank/DDBJ databases">
        <title>Whole genome shotgun sequence of Cellulomonas oligotrophica NBRC 109435.</title>
        <authorList>
            <person name="Komaki H."/>
            <person name="Tamura T."/>
        </authorList>
    </citation>
    <scope>NUCLEOTIDE SEQUENCE [LARGE SCALE GENOMIC DNA]</scope>
    <source>
        <strain evidence="3 6">NBRC 109435</strain>
    </source>
</reference>
<evidence type="ECO:0000256" key="1">
    <source>
        <dbReference type="ARBA" id="ARBA00007689"/>
    </source>
</evidence>
<name>A0A7Y9JYG2_9CELL</name>
<evidence type="ECO:0000313" key="5">
    <source>
        <dbReference type="Proteomes" id="UP000577956"/>
    </source>
</evidence>
<comment type="similarity">
    <text evidence="1">Belongs to the YciI family.</text>
</comment>
<dbReference type="Gene3D" id="3.30.70.1060">
    <property type="entry name" value="Dimeric alpha+beta barrel"/>
    <property type="match status" value="1"/>
</dbReference>
<dbReference type="AlphaFoldDB" id="A0A7Y9JYG2"/>
<reference evidence="4 5" key="1">
    <citation type="submission" date="2020-07" db="EMBL/GenBank/DDBJ databases">
        <title>Sequencing the genomes of 1000 actinobacteria strains.</title>
        <authorList>
            <person name="Klenk H.-P."/>
        </authorList>
    </citation>
    <scope>NUCLEOTIDE SEQUENCE [LARGE SCALE GENOMIC DNA]</scope>
    <source>
        <strain evidence="4 5">DSM 24482</strain>
    </source>
</reference>
<dbReference type="PANTHER" id="PTHR35174:SF3">
    <property type="entry name" value="BLL7171 PROTEIN"/>
    <property type="match status" value="1"/>
</dbReference>